<proteinExistence type="predicted"/>
<accession>A0A9P1NWT5</accession>
<evidence type="ECO:0000313" key="2">
    <source>
        <dbReference type="Proteomes" id="UP000032946"/>
    </source>
</evidence>
<organism evidence="1 2">
    <name type="scientific">Limnospira indica PCC 8005</name>
    <dbReference type="NCBI Taxonomy" id="376219"/>
    <lineage>
        <taxon>Bacteria</taxon>
        <taxon>Bacillati</taxon>
        <taxon>Cyanobacteriota</taxon>
        <taxon>Cyanophyceae</taxon>
        <taxon>Oscillatoriophycideae</taxon>
        <taxon>Oscillatoriales</taxon>
        <taxon>Sirenicapillariaceae</taxon>
        <taxon>Limnospira</taxon>
    </lineage>
</organism>
<protein>
    <submittedName>
        <fullName evidence="1">Uncharacterized protein</fullName>
    </submittedName>
</protein>
<gene>
    <name evidence="1" type="ORF">ARTHRO_10631</name>
</gene>
<keyword evidence="2" id="KW-1185">Reference proteome</keyword>
<dbReference type="Proteomes" id="UP000032946">
    <property type="component" value="Chromosome"/>
</dbReference>
<sequence length="53" mass="6046">MNIVSPPEQLCASARKRRPNYFSEPATAQFMLKGDKRQQFLKPYPCLGFSLSP</sequence>
<dbReference type="AlphaFoldDB" id="A0A9P1NWT5"/>
<name>A0A9P1NWT5_9CYAN</name>
<reference evidence="1 2" key="1">
    <citation type="submission" date="2014-02" db="EMBL/GenBank/DDBJ databases">
        <authorList>
            <person name="Genoscope - CEA"/>
        </authorList>
    </citation>
    <scope>NUCLEOTIDE SEQUENCE [LARGE SCALE GENOMIC DNA]</scope>
    <source>
        <strain evidence="1 2">PCC 8005</strain>
    </source>
</reference>
<evidence type="ECO:0000313" key="1">
    <source>
        <dbReference type="EMBL" id="CDM92958.1"/>
    </source>
</evidence>
<dbReference type="EMBL" id="FO818640">
    <property type="protein sequence ID" value="CDM92958.1"/>
    <property type="molecule type" value="Genomic_DNA"/>
</dbReference>